<dbReference type="Proteomes" id="UP001215151">
    <property type="component" value="Unassembled WGS sequence"/>
</dbReference>
<keyword evidence="1" id="KW-1133">Transmembrane helix</keyword>
<organism evidence="2 3">
    <name type="scientific">Trametes cubensis</name>
    <dbReference type="NCBI Taxonomy" id="1111947"/>
    <lineage>
        <taxon>Eukaryota</taxon>
        <taxon>Fungi</taxon>
        <taxon>Dikarya</taxon>
        <taxon>Basidiomycota</taxon>
        <taxon>Agaricomycotina</taxon>
        <taxon>Agaricomycetes</taxon>
        <taxon>Polyporales</taxon>
        <taxon>Polyporaceae</taxon>
        <taxon>Trametes</taxon>
    </lineage>
</organism>
<dbReference type="EMBL" id="JAPEVG010000786">
    <property type="protein sequence ID" value="KAJ8455328.1"/>
    <property type="molecule type" value="Genomic_DNA"/>
</dbReference>
<gene>
    <name evidence="2" type="ORF">ONZ51_g12508</name>
</gene>
<feature type="transmembrane region" description="Helical" evidence="1">
    <location>
        <begin position="43"/>
        <end position="62"/>
    </location>
</feature>
<keyword evidence="1" id="KW-0472">Membrane</keyword>
<accession>A0AAD7TFV7</accession>
<sequence length="143" mass="16160">MCSVTYEAIIIAVTWMKTWKYVRANSIPGIPTSVMTFVLREGLLYFAVTMVLNIIQLVFLWVDSDALSLPLQFLNPLTSILISRFYFGLAELKREEDASTLPSQSSGPTTSIRFGRETDTYETDSQISYGNVVFEKVLSIRTL</sequence>
<comment type="caution">
    <text evidence="2">The sequence shown here is derived from an EMBL/GenBank/DDBJ whole genome shotgun (WGS) entry which is preliminary data.</text>
</comment>
<reference evidence="2" key="1">
    <citation type="submission" date="2022-11" db="EMBL/GenBank/DDBJ databases">
        <title>Genome Sequence of Cubamyces cubensis.</title>
        <authorList>
            <person name="Buettner E."/>
        </authorList>
    </citation>
    <scope>NUCLEOTIDE SEQUENCE</scope>
    <source>
        <strain evidence="2">MPL-01</strain>
    </source>
</reference>
<evidence type="ECO:0000313" key="3">
    <source>
        <dbReference type="Proteomes" id="UP001215151"/>
    </source>
</evidence>
<evidence type="ECO:0000313" key="2">
    <source>
        <dbReference type="EMBL" id="KAJ8455328.1"/>
    </source>
</evidence>
<dbReference type="AlphaFoldDB" id="A0AAD7TFV7"/>
<proteinExistence type="predicted"/>
<keyword evidence="1" id="KW-0812">Transmembrane</keyword>
<keyword evidence="3" id="KW-1185">Reference proteome</keyword>
<name>A0AAD7TFV7_9APHY</name>
<protein>
    <submittedName>
        <fullName evidence="2">Uncharacterized protein</fullName>
    </submittedName>
</protein>
<evidence type="ECO:0000256" key="1">
    <source>
        <dbReference type="SAM" id="Phobius"/>
    </source>
</evidence>